<name>U5EMM4_9DIPT</name>
<evidence type="ECO:0000313" key="2">
    <source>
        <dbReference type="EMBL" id="JAB55451.1"/>
    </source>
</evidence>
<dbReference type="Gene3D" id="3.40.630.30">
    <property type="match status" value="1"/>
</dbReference>
<dbReference type="AlphaFoldDB" id="U5EMM4"/>
<dbReference type="Pfam" id="PF13508">
    <property type="entry name" value="Acetyltransf_7"/>
    <property type="match status" value="1"/>
</dbReference>
<dbReference type="PANTHER" id="PTHR20905">
    <property type="entry name" value="N-ACETYLTRANSFERASE-RELATED"/>
    <property type="match status" value="1"/>
</dbReference>
<accession>U5EMM4</accession>
<dbReference type="PANTHER" id="PTHR20905:SF32">
    <property type="entry name" value="ARYLALKYLAMINE N-ACETYLTRANSFERASE-LIKE 7, ISOFORM A"/>
    <property type="match status" value="1"/>
</dbReference>
<sequence>SRNDNSDELVNYVVQDLPESYYERAVNHMLTIFLRDEPMCRSRRVHEDPFGLQDARATWMKICSKRTALVCFKEGCDDIVGLNMVSVTEKDEPSPQYKSVETWNYIIRAMSNLTDTFNIFENYGVDKYLTANGLSVAPEYRGRGIGEQLLRARIPLCKALGITVTTTVFSTPKSQRPAAKTGFVIDYEITYDDWAKHDPPYVFPGIIEKSVQLMSLKIQ</sequence>
<protein>
    <submittedName>
        <fullName evidence="2">Protein aael aael012860 aedes aegypti</fullName>
    </submittedName>
</protein>
<feature type="domain" description="N-acetyltransferase" evidence="1">
    <location>
        <begin position="67"/>
        <end position="199"/>
    </location>
</feature>
<dbReference type="SUPFAM" id="SSF55729">
    <property type="entry name" value="Acyl-CoA N-acyltransferases (Nat)"/>
    <property type="match status" value="1"/>
</dbReference>
<dbReference type="GO" id="GO:0008080">
    <property type="term" value="F:N-acetyltransferase activity"/>
    <property type="evidence" value="ECO:0007669"/>
    <property type="project" value="TreeGrafter"/>
</dbReference>
<feature type="non-terminal residue" evidence="2">
    <location>
        <position position="1"/>
    </location>
</feature>
<dbReference type="PROSITE" id="PS51186">
    <property type="entry name" value="GNAT"/>
    <property type="match status" value="1"/>
</dbReference>
<reference evidence="2" key="1">
    <citation type="journal article" date="2014" name="Insect Biochem. Mol. Biol.">
        <title>An insight into the sialome of the frog biting fly, Corethrella appendiculata.</title>
        <authorList>
            <person name="Ribeiro J.M.C."/>
            <person name="Chagas A.C."/>
            <person name="Pham V.M."/>
            <person name="Lounibos L.P."/>
            <person name="Calvo E."/>
        </authorList>
    </citation>
    <scope>NUCLEOTIDE SEQUENCE</scope>
    <source>
        <tissue evidence="2">Salivary glands</tissue>
    </source>
</reference>
<organism evidence="2">
    <name type="scientific">Corethrella appendiculata</name>
    <dbReference type="NCBI Taxonomy" id="1370023"/>
    <lineage>
        <taxon>Eukaryota</taxon>
        <taxon>Metazoa</taxon>
        <taxon>Ecdysozoa</taxon>
        <taxon>Arthropoda</taxon>
        <taxon>Hexapoda</taxon>
        <taxon>Insecta</taxon>
        <taxon>Pterygota</taxon>
        <taxon>Neoptera</taxon>
        <taxon>Endopterygota</taxon>
        <taxon>Diptera</taxon>
        <taxon>Nematocera</taxon>
        <taxon>Culicoidea</taxon>
        <taxon>Chaoboridae</taxon>
        <taxon>Corethrella</taxon>
    </lineage>
</organism>
<dbReference type="EMBL" id="GANO01004420">
    <property type="protein sequence ID" value="JAB55451.1"/>
    <property type="molecule type" value="mRNA"/>
</dbReference>
<dbReference type="InterPro" id="IPR016181">
    <property type="entry name" value="Acyl_CoA_acyltransferase"/>
</dbReference>
<evidence type="ECO:0000259" key="1">
    <source>
        <dbReference type="PROSITE" id="PS51186"/>
    </source>
</evidence>
<proteinExistence type="evidence at transcript level"/>
<dbReference type="InterPro" id="IPR000182">
    <property type="entry name" value="GNAT_dom"/>
</dbReference>
<dbReference type="CDD" id="cd04301">
    <property type="entry name" value="NAT_SF"/>
    <property type="match status" value="1"/>
</dbReference>